<dbReference type="EMBL" id="LR797099">
    <property type="protein sequence ID" value="CAB4186970.1"/>
    <property type="molecule type" value="Genomic_DNA"/>
</dbReference>
<dbReference type="SUPFAM" id="SSF53850">
    <property type="entry name" value="Periplasmic binding protein-like II"/>
    <property type="match status" value="1"/>
</dbReference>
<name>A0A6J5T247_9CAUD</name>
<evidence type="ECO:0000313" key="2">
    <source>
        <dbReference type="EMBL" id="CAB4165800.1"/>
    </source>
</evidence>
<dbReference type="PANTHER" id="PTHR42928">
    <property type="entry name" value="TRICARBOXYLATE-BINDING PROTEIN"/>
    <property type="match status" value="1"/>
</dbReference>
<dbReference type="InterPro" id="IPR042100">
    <property type="entry name" value="Bug_dom1"/>
</dbReference>
<accession>A0A6J5T247</accession>
<dbReference type="EMBL" id="LR796758">
    <property type="protein sequence ID" value="CAB4163960.1"/>
    <property type="molecule type" value="Genomic_DNA"/>
</dbReference>
<evidence type="ECO:0000313" key="3">
    <source>
        <dbReference type="EMBL" id="CAB4186970.1"/>
    </source>
</evidence>
<organism evidence="4">
    <name type="scientific">uncultured Caudovirales phage</name>
    <dbReference type="NCBI Taxonomy" id="2100421"/>
    <lineage>
        <taxon>Viruses</taxon>
        <taxon>Duplodnaviria</taxon>
        <taxon>Heunggongvirae</taxon>
        <taxon>Uroviricota</taxon>
        <taxon>Caudoviricetes</taxon>
        <taxon>Peduoviridae</taxon>
        <taxon>Maltschvirus</taxon>
        <taxon>Maltschvirus maltsch</taxon>
    </lineage>
</organism>
<proteinExistence type="predicted"/>
<gene>
    <name evidence="3" type="ORF">UFOVP1146_316</name>
    <name evidence="4" type="ORF">UFOVP1638_249</name>
    <name evidence="1" type="ORF">UFOVP812_229</name>
    <name evidence="2" type="ORF">UFOVP818_336</name>
</gene>
<dbReference type="Gene3D" id="3.40.190.10">
    <property type="entry name" value="Periplasmic binding protein-like II"/>
    <property type="match status" value="1"/>
</dbReference>
<reference evidence="4" key="1">
    <citation type="submission" date="2020-05" db="EMBL/GenBank/DDBJ databases">
        <authorList>
            <person name="Chiriac C."/>
            <person name="Salcher M."/>
            <person name="Ghai R."/>
            <person name="Kavagutti S V."/>
        </authorList>
    </citation>
    <scope>NUCLEOTIDE SEQUENCE</scope>
</reference>
<dbReference type="CDD" id="cd07012">
    <property type="entry name" value="PBP2_Bug_TTT"/>
    <property type="match status" value="1"/>
</dbReference>
<dbReference type="InterPro" id="IPR005064">
    <property type="entry name" value="BUG"/>
</dbReference>
<dbReference type="Pfam" id="PF03401">
    <property type="entry name" value="TctC"/>
    <property type="match status" value="1"/>
</dbReference>
<sequence length="317" mass="34551">MKKLLLTILLLPSLALAWQPTRPITVIFPNGPGAGNEISFRFVASIVEKKTKTTFASEYRPGADGNIAMNHFATVPADGYTIAVPACQSNWVTADVWYSNMLKYDVNSFEPVANIARSPLTFWANPKSNINTPKELADAIKNSTRPIAIAIGGGGHRLAVEYLTESLGVPSSRIEAVMYKGPAQALLDVIGGHVEFGVTPVAVGWPHVQTGKLKLIGIANEYPLKGLEKAPLMKTIAPGLFIHGCWNIVLPKGTPADVQAWYHEQFVPAIRSSEAAEKFTENMMFITPAEHTPEGVRTSMAQLRQVWQPIAKKVKPE</sequence>
<dbReference type="EMBL" id="LR797502">
    <property type="protein sequence ID" value="CAB4221296.1"/>
    <property type="molecule type" value="Genomic_DNA"/>
</dbReference>
<evidence type="ECO:0000313" key="4">
    <source>
        <dbReference type="EMBL" id="CAB4221296.1"/>
    </source>
</evidence>
<protein>
    <submittedName>
        <fullName evidence="4">PBP2_Bug_TTT domain containing protein</fullName>
    </submittedName>
</protein>
<evidence type="ECO:0000313" key="1">
    <source>
        <dbReference type="EMBL" id="CAB4163960.1"/>
    </source>
</evidence>
<dbReference type="Gene3D" id="3.40.190.150">
    <property type="entry name" value="Bordetella uptake gene, domain 1"/>
    <property type="match status" value="1"/>
</dbReference>
<dbReference type="EMBL" id="LR796776">
    <property type="protein sequence ID" value="CAB4165800.1"/>
    <property type="molecule type" value="Genomic_DNA"/>
</dbReference>
<dbReference type="PANTHER" id="PTHR42928:SF5">
    <property type="entry name" value="BLR1237 PROTEIN"/>
    <property type="match status" value="1"/>
</dbReference>